<organism evidence="1">
    <name type="scientific">Rhizophora mucronata</name>
    <name type="common">Asiatic mangrove</name>
    <dbReference type="NCBI Taxonomy" id="61149"/>
    <lineage>
        <taxon>Eukaryota</taxon>
        <taxon>Viridiplantae</taxon>
        <taxon>Streptophyta</taxon>
        <taxon>Embryophyta</taxon>
        <taxon>Tracheophyta</taxon>
        <taxon>Spermatophyta</taxon>
        <taxon>Magnoliopsida</taxon>
        <taxon>eudicotyledons</taxon>
        <taxon>Gunneridae</taxon>
        <taxon>Pentapetalae</taxon>
        <taxon>rosids</taxon>
        <taxon>fabids</taxon>
        <taxon>Malpighiales</taxon>
        <taxon>Rhizophoraceae</taxon>
        <taxon>Rhizophora</taxon>
    </lineage>
</organism>
<accession>A0A2P2PLN9</accession>
<sequence length="48" mass="5644">MKEYPLSFARMDVIQMRNVLHLHRIHSVSQHCLKNTATLCQNHSLLLD</sequence>
<evidence type="ECO:0000313" key="1">
    <source>
        <dbReference type="EMBL" id="MBX55662.1"/>
    </source>
</evidence>
<proteinExistence type="predicted"/>
<dbReference type="EMBL" id="GGEC01075178">
    <property type="protein sequence ID" value="MBX55662.1"/>
    <property type="molecule type" value="Transcribed_RNA"/>
</dbReference>
<protein>
    <submittedName>
        <fullName evidence="1">Uncharacterized protein</fullName>
    </submittedName>
</protein>
<dbReference type="AlphaFoldDB" id="A0A2P2PLN9"/>
<name>A0A2P2PLN9_RHIMU</name>
<reference evidence="1" key="1">
    <citation type="submission" date="2018-02" db="EMBL/GenBank/DDBJ databases">
        <title>Rhizophora mucronata_Transcriptome.</title>
        <authorList>
            <person name="Meera S.P."/>
            <person name="Sreeshan A."/>
            <person name="Augustine A."/>
        </authorList>
    </citation>
    <scope>NUCLEOTIDE SEQUENCE</scope>
    <source>
        <tissue evidence="1">Leaf</tissue>
    </source>
</reference>